<name>A0AAU9IU42_9CILI</name>
<organism evidence="2 3">
    <name type="scientific">Blepharisma stoltei</name>
    <dbReference type="NCBI Taxonomy" id="1481888"/>
    <lineage>
        <taxon>Eukaryota</taxon>
        <taxon>Sar</taxon>
        <taxon>Alveolata</taxon>
        <taxon>Ciliophora</taxon>
        <taxon>Postciliodesmatophora</taxon>
        <taxon>Heterotrichea</taxon>
        <taxon>Heterotrichida</taxon>
        <taxon>Blepharismidae</taxon>
        <taxon>Blepharisma</taxon>
    </lineage>
</organism>
<proteinExistence type="predicted"/>
<reference evidence="2" key="1">
    <citation type="submission" date="2021-09" db="EMBL/GenBank/DDBJ databases">
        <authorList>
            <consortium name="AG Swart"/>
            <person name="Singh M."/>
            <person name="Singh A."/>
            <person name="Seah K."/>
            <person name="Emmerich C."/>
        </authorList>
    </citation>
    <scope>NUCLEOTIDE SEQUENCE</scope>
    <source>
        <strain evidence="2">ATCC30299</strain>
    </source>
</reference>
<protein>
    <recommendedName>
        <fullName evidence="1">Rab-GAP TBC domain-containing protein</fullName>
    </recommendedName>
</protein>
<dbReference type="InterPro" id="IPR050302">
    <property type="entry name" value="Rab_GAP_TBC_domain"/>
</dbReference>
<feature type="domain" description="Rab-GAP TBC" evidence="1">
    <location>
        <begin position="35"/>
        <end position="244"/>
    </location>
</feature>
<dbReference type="SUPFAM" id="SSF47473">
    <property type="entry name" value="EF-hand"/>
    <property type="match status" value="1"/>
</dbReference>
<dbReference type="PROSITE" id="PS50086">
    <property type="entry name" value="TBC_RABGAP"/>
    <property type="match status" value="1"/>
</dbReference>
<dbReference type="Proteomes" id="UP001162131">
    <property type="component" value="Unassembled WGS sequence"/>
</dbReference>
<evidence type="ECO:0000313" key="3">
    <source>
        <dbReference type="Proteomes" id="UP001162131"/>
    </source>
</evidence>
<gene>
    <name evidence="2" type="ORF">BSTOLATCC_MIC7790</name>
</gene>
<dbReference type="InterPro" id="IPR035969">
    <property type="entry name" value="Rab-GAP_TBC_sf"/>
</dbReference>
<dbReference type="PANTHER" id="PTHR47219:SF20">
    <property type="entry name" value="TBC1 DOMAIN FAMILY MEMBER 2B"/>
    <property type="match status" value="1"/>
</dbReference>
<dbReference type="SMART" id="SM00164">
    <property type="entry name" value="TBC"/>
    <property type="match status" value="1"/>
</dbReference>
<dbReference type="InterPro" id="IPR000195">
    <property type="entry name" value="Rab-GAP-TBC_dom"/>
</dbReference>
<dbReference type="GO" id="GO:0005096">
    <property type="term" value="F:GTPase activator activity"/>
    <property type="evidence" value="ECO:0007669"/>
    <property type="project" value="TreeGrafter"/>
</dbReference>
<dbReference type="Gene3D" id="1.10.472.80">
    <property type="entry name" value="Ypt/Rab-GAP domain of gyp1p, domain 3"/>
    <property type="match status" value="1"/>
</dbReference>
<dbReference type="Gene3D" id="1.10.8.270">
    <property type="entry name" value="putative rabgap domain of human tbc1 domain family member 14 like domains"/>
    <property type="match status" value="1"/>
</dbReference>
<dbReference type="SUPFAM" id="SSF47923">
    <property type="entry name" value="Ypt/Rab-GAP domain of gyp1p"/>
    <property type="match status" value="2"/>
</dbReference>
<evidence type="ECO:0000259" key="1">
    <source>
        <dbReference type="PROSITE" id="PS50086"/>
    </source>
</evidence>
<dbReference type="PRINTS" id="PR00450">
    <property type="entry name" value="RECOVERIN"/>
</dbReference>
<evidence type="ECO:0000313" key="2">
    <source>
        <dbReference type="EMBL" id="CAG9313000.1"/>
    </source>
</evidence>
<sequence>MANQQTIKTWPEFLRLQGSYETKINTLRASNLSYINPQTQRPLAWVALVDPRFASECLHFFHTIKNQKQVTISANIAKQIRKEAPESYIGALSALKGEEKIQKIVTILSMFVSKRADIGYHSGMNFIVAVLLEVFKLESDTFVMLCHIIEKIYPGDYFSCESRKLGLHRELRVLVMMASKLRPRLAATLKAVFNPKNSNTKEDDLTPFVSTIKRIGFSWFSTLFVPNVLPFDLLRIWDNMLIHGFEFVLKLALTLLSKYEKFLRNTIKAETKAISLENSVDSLLVAGNLTRMKLMQKFEKLPIEKMIKKAIVKSTYKILKRDELLGQAENLEKNHLERLYRLRQSKMILRNRGLIFSFNEALDIYQSFDQLNKEFVTREEFVKIAKMRLQWYPSHALNIFNTFDQEGNDSIEITQIKSGLAILTQCSIDEKLTLCFQAHDKERSEHLSPDDIFNLISCIEKSLDYRSEYFKTQSTGFFESLDINDDGKIPLAEFIRSAKIDPSCTPIIDFINAVESNEYIQVPEMKMAQIHLEGTFSDIHSPITPISDASPMSDISGIDDLPNEENNYYEPEAPIEIPQIEINENIGEIVEEVKNDTPKMEEKQEDKPIFDFGFEKFDNGGIDEDQYDTVVRTESLTVDNKIPIESIEYPVLHESYDSKRKIELPEPVMVPKEPRPGCSRLCTRETCLIF</sequence>
<keyword evidence="3" id="KW-1185">Reference proteome</keyword>
<dbReference type="GO" id="GO:0031267">
    <property type="term" value="F:small GTPase binding"/>
    <property type="evidence" value="ECO:0007669"/>
    <property type="project" value="TreeGrafter"/>
</dbReference>
<dbReference type="AlphaFoldDB" id="A0AAU9IU42"/>
<dbReference type="Pfam" id="PF00566">
    <property type="entry name" value="RabGAP-TBC"/>
    <property type="match status" value="1"/>
</dbReference>
<dbReference type="PANTHER" id="PTHR47219">
    <property type="entry name" value="RAB GTPASE-ACTIVATING PROTEIN 1-LIKE"/>
    <property type="match status" value="1"/>
</dbReference>
<dbReference type="EMBL" id="CAJZBQ010000009">
    <property type="protein sequence ID" value="CAG9313000.1"/>
    <property type="molecule type" value="Genomic_DNA"/>
</dbReference>
<comment type="caution">
    <text evidence="2">The sequence shown here is derived from an EMBL/GenBank/DDBJ whole genome shotgun (WGS) entry which is preliminary data.</text>
</comment>
<accession>A0AAU9IU42</accession>
<dbReference type="Gene3D" id="1.10.238.10">
    <property type="entry name" value="EF-hand"/>
    <property type="match status" value="1"/>
</dbReference>
<dbReference type="InterPro" id="IPR011992">
    <property type="entry name" value="EF-hand-dom_pair"/>
</dbReference>